<evidence type="ECO:0000259" key="2">
    <source>
        <dbReference type="Pfam" id="PF00134"/>
    </source>
</evidence>
<dbReference type="PANTHER" id="PTHR22896">
    <property type="entry name" value="CDK5 AND ABL1 ENZYME SUBSTRATE 1"/>
    <property type="match status" value="1"/>
</dbReference>
<dbReference type="CDD" id="cd20556">
    <property type="entry name" value="CYCLIN_CABLES"/>
    <property type="match status" value="1"/>
</dbReference>
<evidence type="ECO:0000256" key="1">
    <source>
        <dbReference type="SAM" id="MobiDB-lite"/>
    </source>
</evidence>
<name>A0A7S2EGV7_9STRA</name>
<feature type="domain" description="Cyclin N-terminal" evidence="2">
    <location>
        <begin position="603"/>
        <end position="670"/>
    </location>
</feature>
<dbReference type="EMBL" id="HBGN01022183">
    <property type="protein sequence ID" value="CAD9336188.1"/>
    <property type="molecule type" value="Transcribed_RNA"/>
</dbReference>
<dbReference type="PANTHER" id="PTHR22896:SF0">
    <property type="entry name" value="CYCLIN N-TERMINAL DOMAIN-CONTAINING PROTEIN"/>
    <property type="match status" value="1"/>
</dbReference>
<dbReference type="InterPro" id="IPR036915">
    <property type="entry name" value="Cyclin-like_sf"/>
</dbReference>
<proteinExistence type="predicted"/>
<feature type="region of interest" description="Disordered" evidence="1">
    <location>
        <begin position="446"/>
        <end position="494"/>
    </location>
</feature>
<evidence type="ECO:0000313" key="3">
    <source>
        <dbReference type="EMBL" id="CAD9336188.1"/>
    </source>
</evidence>
<protein>
    <recommendedName>
        <fullName evidence="2">Cyclin N-terminal domain-containing protein</fullName>
    </recommendedName>
</protein>
<feature type="region of interest" description="Disordered" evidence="1">
    <location>
        <begin position="808"/>
        <end position="833"/>
    </location>
</feature>
<dbReference type="GO" id="GO:0051726">
    <property type="term" value="P:regulation of cell cycle"/>
    <property type="evidence" value="ECO:0007669"/>
    <property type="project" value="InterPro"/>
</dbReference>
<gene>
    <name evidence="3" type="ORF">DBRI1063_LOCUS14153</name>
</gene>
<dbReference type="AlphaFoldDB" id="A0A7S2EGV7"/>
<dbReference type="Pfam" id="PF00134">
    <property type="entry name" value="Cyclin_N"/>
    <property type="match status" value="1"/>
</dbReference>
<feature type="region of interest" description="Disordered" evidence="1">
    <location>
        <begin position="113"/>
        <end position="154"/>
    </location>
</feature>
<sequence length="972" mass="108741">MVVRTTGNNSGVQLTPSLTPPHPSARARVYRSTAPGGSSSTWATREIAALDFLLGIPLENERSIVRAGLNGSDAVRGRRVSTASEENEGLYSVSEKDTMQWLQCREASTVLTKRRNEEGLGGSSIAPVSTVPSMKGEEKADIEPLTSAPQPAPQPLSSRWWDKLILKDKGFFFAENQKARRRARIELEEKELERPTGIAASAPDTGTHVNTDTAQTNIRHPPIFAATPTIAAAPGSLSATDHDMVSPTSGLNHAPQRVAPGRRLDGRDAVTITIPREIFGLESKTRQRTVARQAAVREWEFQVAHGIGNNKNSASNNNRGLLDGRAFFSQKGSYPIGVFSVIKYEPKKEEAERKRKIVERLGRGGTDFVMPERDWRGISYRALLPRVEKKNRAFNRLIAISKRKIKPNASDKLSADSYSSFKGDCKFKHFSHSTSQNTMYSETTAATKISDEANPVHSSTNDDDSTEEEDDNETISTSSSEESDSYVPGFLDDPEMLQGRHRHVMVGDKVTGCVVLSVIQFVQPAELKADLNKQFRERFDGWEPPKSQRKFIGAKVIDGVYTLMDPTEATASQEVIDSDEEENARLHRKRSISVEMIRMPPSLTLSKIRSLKQQALMACVNAKLEISTVALACVYFERLCLDCRVDKVNRRLSFAACLLLAAKTNEANIAIVHGQGKETKRGVRQMKSWIKPTNKSSNIFASLLEFFTHDWSCSLKHLFDAEWGVFAALGFRLHATPAQVAFHFKRLMKALEWAPLSYLGHEMYKQWQDSLIEEVRQRDRHEERKELRRNRQERKLMKLQRELHIQQTEEVSKRGYSAPEIPDDPKQWGSEDYANNVQQNTGTKLQNQNAKSRQNLVQSEARIRRVSPLRAEQTSISKLGSIALLNRLGIKKIHRTLSAEKNLNRIQSSSGISETMQRSVSSPHVRSTTDIVIDISEEVMVGEGQMNRDNLCADDLDFQGNSDSGASDVLSF</sequence>
<dbReference type="SUPFAM" id="SSF47954">
    <property type="entry name" value="Cyclin-like"/>
    <property type="match status" value="1"/>
</dbReference>
<dbReference type="Gene3D" id="1.10.472.10">
    <property type="entry name" value="Cyclin-like"/>
    <property type="match status" value="1"/>
</dbReference>
<feature type="compositionally biased region" description="Acidic residues" evidence="1">
    <location>
        <begin position="461"/>
        <end position="473"/>
    </location>
</feature>
<accession>A0A7S2EGV7</accession>
<organism evidence="3">
    <name type="scientific">Ditylum brightwellii</name>
    <dbReference type="NCBI Taxonomy" id="49249"/>
    <lineage>
        <taxon>Eukaryota</taxon>
        <taxon>Sar</taxon>
        <taxon>Stramenopiles</taxon>
        <taxon>Ochrophyta</taxon>
        <taxon>Bacillariophyta</taxon>
        <taxon>Mediophyceae</taxon>
        <taxon>Lithodesmiophycidae</taxon>
        <taxon>Lithodesmiales</taxon>
        <taxon>Lithodesmiaceae</taxon>
        <taxon>Ditylum</taxon>
    </lineage>
</organism>
<dbReference type="InterPro" id="IPR006671">
    <property type="entry name" value="Cyclin_N"/>
</dbReference>
<dbReference type="InterPro" id="IPR012388">
    <property type="entry name" value="CABLES1/2"/>
</dbReference>
<feature type="region of interest" description="Disordered" evidence="1">
    <location>
        <begin position="1"/>
        <end position="25"/>
    </location>
</feature>
<reference evidence="3" key="1">
    <citation type="submission" date="2021-01" db="EMBL/GenBank/DDBJ databases">
        <authorList>
            <person name="Corre E."/>
            <person name="Pelletier E."/>
            <person name="Niang G."/>
            <person name="Scheremetjew M."/>
            <person name="Finn R."/>
            <person name="Kale V."/>
            <person name="Holt S."/>
            <person name="Cochrane G."/>
            <person name="Meng A."/>
            <person name="Brown T."/>
            <person name="Cohen L."/>
        </authorList>
    </citation>
    <scope>NUCLEOTIDE SEQUENCE</scope>
    <source>
        <strain evidence="3">Pop2</strain>
    </source>
</reference>
<feature type="compositionally biased region" description="Polar residues" evidence="1">
    <location>
        <begin position="1"/>
        <end position="17"/>
    </location>
</feature>